<keyword evidence="5 7" id="KW-1133">Transmembrane helix</keyword>
<evidence type="ECO:0000259" key="9">
    <source>
        <dbReference type="Pfam" id="PF09335"/>
    </source>
</evidence>
<keyword evidence="11" id="KW-1185">Reference proteome</keyword>
<feature type="transmembrane region" description="Helical" evidence="7">
    <location>
        <begin position="206"/>
        <end position="225"/>
    </location>
</feature>
<dbReference type="InterPro" id="IPR032816">
    <property type="entry name" value="VTT_dom"/>
</dbReference>
<feature type="compositionally biased region" description="Polar residues" evidence="8">
    <location>
        <begin position="1"/>
        <end position="10"/>
    </location>
</feature>
<name>A0A561U7W0_9PSEU</name>
<feature type="transmembrane region" description="Helical" evidence="7">
    <location>
        <begin position="68"/>
        <end position="90"/>
    </location>
</feature>
<protein>
    <recommendedName>
        <fullName evidence="7">TVP38/TMEM64 family membrane protein</fullName>
    </recommendedName>
</protein>
<evidence type="ECO:0000256" key="6">
    <source>
        <dbReference type="ARBA" id="ARBA00023136"/>
    </source>
</evidence>
<comment type="similarity">
    <text evidence="2 7">Belongs to the TVP38/TMEM64 family.</text>
</comment>
<organism evidence="10 11">
    <name type="scientific">Saccharopolyspora dendranthemae</name>
    <dbReference type="NCBI Taxonomy" id="1181886"/>
    <lineage>
        <taxon>Bacteria</taxon>
        <taxon>Bacillati</taxon>
        <taxon>Actinomycetota</taxon>
        <taxon>Actinomycetes</taxon>
        <taxon>Pseudonocardiales</taxon>
        <taxon>Pseudonocardiaceae</taxon>
        <taxon>Saccharopolyspora</taxon>
    </lineage>
</organism>
<dbReference type="RefSeq" id="WP_186459376.1">
    <property type="nucleotide sequence ID" value="NZ_VIWX01000002.1"/>
</dbReference>
<dbReference type="PANTHER" id="PTHR12677">
    <property type="entry name" value="GOLGI APPARATUS MEMBRANE PROTEIN TVP38-RELATED"/>
    <property type="match status" value="1"/>
</dbReference>
<feature type="domain" description="VTT" evidence="9">
    <location>
        <begin position="85"/>
        <end position="197"/>
    </location>
</feature>
<accession>A0A561U7W0</accession>
<sequence>MNQRSPTGGTASADRNPAPTSRFRPMWSAWTRLGTLLLVVGAVGIGVLRNGVPTLATAQSWVADFGSWAPLLFVLVYATATVSLLPMTVLSAFAGTLFGIPIGIAVVWCGAMLGSTAAFLLGGGRTAAAVDPAAGARRGFLQRHGTWAVAVTRLVPVVPLGLVNYAFAITPVRLHQYVIGTGIGIMPVTVVLVTLGDRATSLQSPVSILVVSALAVLLAGGAVLARGRRTRSSKDVERTVPDDNGHGEDKAR</sequence>
<feature type="compositionally biased region" description="Basic and acidic residues" evidence="8">
    <location>
        <begin position="232"/>
        <end position="252"/>
    </location>
</feature>
<evidence type="ECO:0000256" key="4">
    <source>
        <dbReference type="ARBA" id="ARBA00022692"/>
    </source>
</evidence>
<evidence type="ECO:0000313" key="11">
    <source>
        <dbReference type="Proteomes" id="UP000316184"/>
    </source>
</evidence>
<proteinExistence type="inferred from homology"/>
<dbReference type="Pfam" id="PF09335">
    <property type="entry name" value="VTT_dom"/>
    <property type="match status" value="1"/>
</dbReference>
<evidence type="ECO:0000256" key="8">
    <source>
        <dbReference type="SAM" id="MobiDB-lite"/>
    </source>
</evidence>
<comment type="subcellular location">
    <subcellularLocation>
        <location evidence="1 7">Cell membrane</location>
        <topology evidence="1 7">Multi-pass membrane protein</topology>
    </subcellularLocation>
</comment>
<feature type="transmembrane region" description="Helical" evidence="7">
    <location>
        <begin position="29"/>
        <end position="48"/>
    </location>
</feature>
<feature type="transmembrane region" description="Helical" evidence="7">
    <location>
        <begin position="97"/>
        <end position="121"/>
    </location>
</feature>
<dbReference type="AlphaFoldDB" id="A0A561U7W0"/>
<dbReference type="PANTHER" id="PTHR12677:SF59">
    <property type="entry name" value="GOLGI APPARATUS MEMBRANE PROTEIN TVP38-RELATED"/>
    <property type="match status" value="1"/>
</dbReference>
<feature type="region of interest" description="Disordered" evidence="8">
    <location>
        <begin position="1"/>
        <end position="20"/>
    </location>
</feature>
<evidence type="ECO:0000256" key="1">
    <source>
        <dbReference type="ARBA" id="ARBA00004651"/>
    </source>
</evidence>
<dbReference type="EMBL" id="VIWX01000002">
    <property type="protein sequence ID" value="TWF95445.1"/>
    <property type="molecule type" value="Genomic_DNA"/>
</dbReference>
<evidence type="ECO:0000256" key="3">
    <source>
        <dbReference type="ARBA" id="ARBA00022475"/>
    </source>
</evidence>
<dbReference type="GO" id="GO:0005886">
    <property type="term" value="C:plasma membrane"/>
    <property type="evidence" value="ECO:0007669"/>
    <property type="project" value="UniProtKB-SubCell"/>
</dbReference>
<feature type="region of interest" description="Disordered" evidence="8">
    <location>
        <begin position="230"/>
        <end position="252"/>
    </location>
</feature>
<evidence type="ECO:0000256" key="2">
    <source>
        <dbReference type="ARBA" id="ARBA00008640"/>
    </source>
</evidence>
<evidence type="ECO:0000313" key="10">
    <source>
        <dbReference type="EMBL" id="TWF95445.1"/>
    </source>
</evidence>
<keyword evidence="3 7" id="KW-1003">Cell membrane</keyword>
<dbReference type="InterPro" id="IPR015414">
    <property type="entry name" value="TMEM64"/>
</dbReference>
<comment type="caution">
    <text evidence="10">The sequence shown here is derived from an EMBL/GenBank/DDBJ whole genome shotgun (WGS) entry which is preliminary data.</text>
</comment>
<evidence type="ECO:0000256" key="7">
    <source>
        <dbReference type="RuleBase" id="RU366058"/>
    </source>
</evidence>
<evidence type="ECO:0000256" key="5">
    <source>
        <dbReference type="ARBA" id="ARBA00022989"/>
    </source>
</evidence>
<keyword evidence="4 7" id="KW-0812">Transmembrane</keyword>
<feature type="transmembrane region" description="Helical" evidence="7">
    <location>
        <begin position="174"/>
        <end position="194"/>
    </location>
</feature>
<feature type="transmembrane region" description="Helical" evidence="7">
    <location>
        <begin position="147"/>
        <end position="167"/>
    </location>
</feature>
<dbReference type="Proteomes" id="UP000316184">
    <property type="component" value="Unassembled WGS sequence"/>
</dbReference>
<keyword evidence="6 7" id="KW-0472">Membrane</keyword>
<reference evidence="10 11" key="1">
    <citation type="submission" date="2019-06" db="EMBL/GenBank/DDBJ databases">
        <title>Sequencing the genomes of 1000 actinobacteria strains.</title>
        <authorList>
            <person name="Klenk H.-P."/>
        </authorList>
    </citation>
    <scope>NUCLEOTIDE SEQUENCE [LARGE SCALE GENOMIC DNA]</scope>
    <source>
        <strain evidence="10 11">DSM 46699</strain>
    </source>
</reference>
<gene>
    <name evidence="10" type="ORF">FHU35_12440</name>
</gene>